<sequence>MGIEDITEAVSLPSIDLEAYKMSLDWLLNFTAANIPIPSSIAANFATANDKLLDMSTDGVLARNFQSILAFPFWFFNDNNWGNTALDFTAITPTLPPQFYTVAALVAPYSKIQFSRTMFYLFINSARAISSVYLGSYHMGFGRVNSAPLHFLLPPVRCWLQGRDQRVCSRPAFLVQSTGH</sequence>
<evidence type="ECO:0000313" key="1">
    <source>
        <dbReference type="EMBL" id="KAK8068309.1"/>
    </source>
</evidence>
<evidence type="ECO:0000313" key="2">
    <source>
        <dbReference type="Proteomes" id="UP001446871"/>
    </source>
</evidence>
<dbReference type="Proteomes" id="UP001446871">
    <property type="component" value="Unassembled WGS sequence"/>
</dbReference>
<gene>
    <name evidence="1" type="ORF">PG996_007421</name>
</gene>
<dbReference type="EMBL" id="JAQQWM010000004">
    <property type="protein sequence ID" value="KAK8068309.1"/>
    <property type="molecule type" value="Genomic_DNA"/>
</dbReference>
<comment type="caution">
    <text evidence="1">The sequence shown here is derived from an EMBL/GenBank/DDBJ whole genome shotgun (WGS) entry which is preliminary data.</text>
</comment>
<proteinExistence type="predicted"/>
<keyword evidence="2" id="KW-1185">Reference proteome</keyword>
<accession>A0ABR1VAT5</accession>
<reference evidence="1 2" key="1">
    <citation type="submission" date="2023-01" db="EMBL/GenBank/DDBJ databases">
        <title>Analysis of 21 Apiospora genomes using comparative genomics revels a genus with tremendous synthesis potential of carbohydrate active enzymes and secondary metabolites.</title>
        <authorList>
            <person name="Sorensen T."/>
        </authorList>
    </citation>
    <scope>NUCLEOTIDE SEQUENCE [LARGE SCALE GENOMIC DNA]</scope>
    <source>
        <strain evidence="1 2">CBS 83171</strain>
    </source>
</reference>
<name>A0ABR1VAT5_9PEZI</name>
<organism evidence="1 2">
    <name type="scientific">Apiospora saccharicola</name>
    <dbReference type="NCBI Taxonomy" id="335842"/>
    <lineage>
        <taxon>Eukaryota</taxon>
        <taxon>Fungi</taxon>
        <taxon>Dikarya</taxon>
        <taxon>Ascomycota</taxon>
        <taxon>Pezizomycotina</taxon>
        <taxon>Sordariomycetes</taxon>
        <taxon>Xylariomycetidae</taxon>
        <taxon>Amphisphaeriales</taxon>
        <taxon>Apiosporaceae</taxon>
        <taxon>Apiospora</taxon>
    </lineage>
</organism>
<protein>
    <submittedName>
        <fullName evidence="1">Uncharacterized protein</fullName>
    </submittedName>
</protein>